<keyword evidence="2" id="KW-1185">Reference proteome</keyword>
<dbReference type="Proteomes" id="UP001159427">
    <property type="component" value="Unassembled WGS sequence"/>
</dbReference>
<sequence length="163" mass="18591">MAEWLTCLPDHRQSHVLLNVRPSPYAHTVECFLKDNEVGKQGNIPFNALFSDVLERKISNSAASAFTKSSLFGSQLWIYGTIIHFEKCSAEYLAGNELKWREVLCLATVVTIVEALFFGILCIRRILQSIGIPKRDRQEPRMQWWRLPLTSLCSDYGALFLIA</sequence>
<reference evidence="1 2" key="1">
    <citation type="submission" date="2022-05" db="EMBL/GenBank/DDBJ databases">
        <authorList>
            <consortium name="Genoscope - CEA"/>
            <person name="William W."/>
        </authorList>
    </citation>
    <scope>NUCLEOTIDE SEQUENCE [LARGE SCALE GENOMIC DNA]</scope>
</reference>
<comment type="caution">
    <text evidence="1">The sequence shown here is derived from an EMBL/GenBank/DDBJ whole genome shotgun (WGS) entry which is preliminary data.</text>
</comment>
<accession>A0ABN8M3Q5</accession>
<protein>
    <submittedName>
        <fullName evidence="1">Uncharacterized protein</fullName>
    </submittedName>
</protein>
<dbReference type="EMBL" id="CALNXI010000241">
    <property type="protein sequence ID" value="CAH3022961.1"/>
    <property type="molecule type" value="Genomic_DNA"/>
</dbReference>
<proteinExistence type="predicted"/>
<evidence type="ECO:0000313" key="1">
    <source>
        <dbReference type="EMBL" id="CAH3022961.1"/>
    </source>
</evidence>
<evidence type="ECO:0000313" key="2">
    <source>
        <dbReference type="Proteomes" id="UP001159427"/>
    </source>
</evidence>
<gene>
    <name evidence="1" type="ORF">PEVE_00017593</name>
</gene>
<organism evidence="1 2">
    <name type="scientific">Porites evermanni</name>
    <dbReference type="NCBI Taxonomy" id="104178"/>
    <lineage>
        <taxon>Eukaryota</taxon>
        <taxon>Metazoa</taxon>
        <taxon>Cnidaria</taxon>
        <taxon>Anthozoa</taxon>
        <taxon>Hexacorallia</taxon>
        <taxon>Scleractinia</taxon>
        <taxon>Fungiina</taxon>
        <taxon>Poritidae</taxon>
        <taxon>Porites</taxon>
    </lineage>
</organism>
<name>A0ABN8M3Q5_9CNID</name>